<evidence type="ECO:0000313" key="1">
    <source>
        <dbReference type="EMBL" id="KAK0744172.1"/>
    </source>
</evidence>
<accession>A0AA40ERM2</accession>
<dbReference type="InterPro" id="IPR032675">
    <property type="entry name" value="LRR_dom_sf"/>
</dbReference>
<organism evidence="1 2">
    <name type="scientific">Schizothecium vesticola</name>
    <dbReference type="NCBI Taxonomy" id="314040"/>
    <lineage>
        <taxon>Eukaryota</taxon>
        <taxon>Fungi</taxon>
        <taxon>Dikarya</taxon>
        <taxon>Ascomycota</taxon>
        <taxon>Pezizomycotina</taxon>
        <taxon>Sordariomycetes</taxon>
        <taxon>Sordariomycetidae</taxon>
        <taxon>Sordariales</taxon>
        <taxon>Schizotheciaceae</taxon>
        <taxon>Schizothecium</taxon>
    </lineage>
</organism>
<evidence type="ECO:0000313" key="2">
    <source>
        <dbReference type="Proteomes" id="UP001172155"/>
    </source>
</evidence>
<dbReference type="SUPFAM" id="SSF52047">
    <property type="entry name" value="RNI-like"/>
    <property type="match status" value="1"/>
</dbReference>
<comment type="caution">
    <text evidence="1">The sequence shown here is derived from an EMBL/GenBank/DDBJ whole genome shotgun (WGS) entry which is preliminary data.</text>
</comment>
<name>A0AA40ERM2_9PEZI</name>
<dbReference type="Gene3D" id="3.80.10.10">
    <property type="entry name" value="Ribonuclease Inhibitor"/>
    <property type="match status" value="1"/>
</dbReference>
<protein>
    <recommendedName>
        <fullName evidence="3">F-box domain-containing protein</fullName>
    </recommendedName>
</protein>
<evidence type="ECO:0008006" key="3">
    <source>
        <dbReference type="Google" id="ProtNLM"/>
    </source>
</evidence>
<dbReference type="AlphaFoldDB" id="A0AA40ERM2"/>
<gene>
    <name evidence="1" type="ORF">B0T18DRAFT_439796</name>
</gene>
<keyword evidence="2" id="KW-1185">Reference proteome</keyword>
<dbReference type="Proteomes" id="UP001172155">
    <property type="component" value="Unassembled WGS sequence"/>
</dbReference>
<reference evidence="1" key="1">
    <citation type="submission" date="2023-06" db="EMBL/GenBank/DDBJ databases">
        <title>Genome-scale phylogeny and comparative genomics of the fungal order Sordariales.</title>
        <authorList>
            <consortium name="Lawrence Berkeley National Laboratory"/>
            <person name="Hensen N."/>
            <person name="Bonometti L."/>
            <person name="Westerberg I."/>
            <person name="Brannstrom I.O."/>
            <person name="Guillou S."/>
            <person name="Cros-Aarteil S."/>
            <person name="Calhoun S."/>
            <person name="Haridas S."/>
            <person name="Kuo A."/>
            <person name="Mondo S."/>
            <person name="Pangilinan J."/>
            <person name="Riley R."/>
            <person name="LaButti K."/>
            <person name="Andreopoulos B."/>
            <person name="Lipzen A."/>
            <person name="Chen C."/>
            <person name="Yanf M."/>
            <person name="Daum C."/>
            <person name="Ng V."/>
            <person name="Clum A."/>
            <person name="Steindorff A."/>
            <person name="Ohm R."/>
            <person name="Martin F."/>
            <person name="Silar P."/>
            <person name="Natvig D."/>
            <person name="Lalanne C."/>
            <person name="Gautier V."/>
            <person name="Ament-velasquez S.L."/>
            <person name="Kruys A."/>
            <person name="Hutchinson M.I."/>
            <person name="Powell A.J."/>
            <person name="Barry K."/>
            <person name="Miller A.N."/>
            <person name="Grigoriev I.V."/>
            <person name="Debuchy R."/>
            <person name="Gladieux P."/>
            <person name="Thoren M.H."/>
            <person name="Johannesson H."/>
        </authorList>
    </citation>
    <scope>NUCLEOTIDE SEQUENCE</scope>
    <source>
        <strain evidence="1">SMH3187-1</strain>
    </source>
</reference>
<sequence length="444" mass="50389">MDVLPVELLHLIFAYCDPDTTKTLRLVASRLADVGYEYLLRPHFTAVEWKDDVQRLHSIATHPRLQRSIRSLTLNFARIDEYNARHASFVHHWLQEPEERNAILQDAWMKYYALEERAHAVPAFHARPAMVDEAFKGLSNLRELEVTYTKCPYDIPVFDDVFQVRNCRKLDRTEARQNINALVSALRHTRLSSLSFDRLPLELFKLADDRRHWFDCAPAFASLSRLDLVLDCPIVFLPHAQQRAINGLGHVLQFAPNLTHLSLAVHAYNAPNQKFRLSFRALLGPDFCFPKLTDLKLEGLTCAEDDLRAFLARHGSTLERLRLGGRGLAKPGELSTGGVHLHQGTFRSLLGSLRTHLPRLKRFHMEGDMQGGEVMTSSRELYKFHAVTDDNWADVAAAGQERRCPTAGGVMRRARTIDSVALEKFLVEGGPYPRLGATAEGEQV</sequence>
<dbReference type="EMBL" id="JAUKUD010000005">
    <property type="protein sequence ID" value="KAK0744172.1"/>
    <property type="molecule type" value="Genomic_DNA"/>
</dbReference>
<proteinExistence type="predicted"/>